<sequence>MVKGHVPTFRNPHSRISAMQESGQGKRRKRPAGPDRETVHNGRQPRRRHRNVNPRDYAGYPKGRIVNRRR</sequence>
<evidence type="ECO:0000313" key="2">
    <source>
        <dbReference type="EMBL" id="CAJ60053.1"/>
    </source>
</evidence>
<evidence type="ECO:0000256" key="1">
    <source>
        <dbReference type="SAM" id="MobiDB-lite"/>
    </source>
</evidence>
<organism evidence="2 3">
    <name type="scientific">Frankia alni (strain DSM 45986 / CECT 9034 / ACN14a)</name>
    <dbReference type="NCBI Taxonomy" id="326424"/>
    <lineage>
        <taxon>Bacteria</taxon>
        <taxon>Bacillati</taxon>
        <taxon>Actinomycetota</taxon>
        <taxon>Actinomycetes</taxon>
        <taxon>Frankiales</taxon>
        <taxon>Frankiaceae</taxon>
        <taxon>Frankia</taxon>
    </lineage>
</organism>
<name>Q0RQX0_FRAAA</name>
<reference evidence="2 3" key="1">
    <citation type="journal article" date="2007" name="Genome Res.">
        <title>Genome characteristics of facultatively symbiotic Frankia sp. strains reflect host range and host plant biogeography.</title>
        <authorList>
            <person name="Normand P."/>
            <person name="Lapierre P."/>
            <person name="Tisa L.S."/>
            <person name="Gogarten J.P."/>
            <person name="Alloisio N."/>
            <person name="Bagnarol E."/>
            <person name="Bassi C.A."/>
            <person name="Berry A.M."/>
            <person name="Bickhart D.M."/>
            <person name="Choisne N."/>
            <person name="Couloux A."/>
            <person name="Cournoyer B."/>
            <person name="Cruveiller S."/>
            <person name="Daubin V."/>
            <person name="Demange N."/>
            <person name="Francino M.P."/>
            <person name="Goltsman E."/>
            <person name="Huang Y."/>
            <person name="Kopp O.R."/>
            <person name="Labarre L."/>
            <person name="Lapidus A."/>
            <person name="Lavire C."/>
            <person name="Marechal J."/>
            <person name="Martinez M."/>
            <person name="Mastronunzio J.E."/>
            <person name="Mullin B.C."/>
            <person name="Niemann J."/>
            <person name="Pujic P."/>
            <person name="Rawnsley T."/>
            <person name="Rouy Z."/>
            <person name="Schenowitz C."/>
            <person name="Sellstedt A."/>
            <person name="Tavares F."/>
            <person name="Tomkins J.P."/>
            <person name="Vallenet D."/>
            <person name="Valverde C."/>
            <person name="Wall L.G."/>
            <person name="Wang Y."/>
            <person name="Medigue C."/>
            <person name="Benson D.R."/>
        </authorList>
    </citation>
    <scope>NUCLEOTIDE SEQUENCE [LARGE SCALE GENOMIC DNA]</scope>
    <source>
        <strain evidence="3">DSM 45986 / CECT 9034 / ACN14a</strain>
    </source>
</reference>
<protein>
    <submittedName>
        <fullName evidence="2">Uncharacterized protein</fullName>
    </submittedName>
</protein>
<dbReference type="HOGENOM" id="CLU_2751928_0_0_11"/>
<keyword evidence="3" id="KW-1185">Reference proteome</keyword>
<dbReference type="EMBL" id="CT573213">
    <property type="protein sequence ID" value="CAJ60053.1"/>
    <property type="molecule type" value="Genomic_DNA"/>
</dbReference>
<evidence type="ECO:0000313" key="3">
    <source>
        <dbReference type="Proteomes" id="UP000000657"/>
    </source>
</evidence>
<feature type="compositionally biased region" description="Basic residues" evidence="1">
    <location>
        <begin position="43"/>
        <end position="52"/>
    </location>
</feature>
<dbReference type="STRING" id="326424.FRAAL1394"/>
<dbReference type="KEGG" id="fal:FRAAL1394"/>
<feature type="region of interest" description="Disordered" evidence="1">
    <location>
        <begin position="1"/>
        <end position="70"/>
    </location>
</feature>
<dbReference type="Proteomes" id="UP000000657">
    <property type="component" value="Chromosome"/>
</dbReference>
<gene>
    <name evidence="2" type="ordered locus">FRAAL1394</name>
</gene>
<dbReference type="AlphaFoldDB" id="Q0RQX0"/>
<proteinExistence type="predicted"/>
<accession>Q0RQX0</accession>